<keyword evidence="2" id="KW-0812">Transmembrane</keyword>
<proteinExistence type="predicted"/>
<protein>
    <submittedName>
        <fullName evidence="3">Uncharacterized protein</fullName>
    </submittedName>
</protein>
<accession>A0A6C0C272</accession>
<feature type="region of interest" description="Disordered" evidence="1">
    <location>
        <begin position="181"/>
        <end position="230"/>
    </location>
</feature>
<evidence type="ECO:0000256" key="2">
    <source>
        <dbReference type="SAM" id="Phobius"/>
    </source>
</evidence>
<dbReference type="EMBL" id="MN739312">
    <property type="protein sequence ID" value="QHS98181.1"/>
    <property type="molecule type" value="Genomic_DNA"/>
</dbReference>
<dbReference type="AlphaFoldDB" id="A0A6C0C272"/>
<feature type="transmembrane region" description="Helical" evidence="2">
    <location>
        <begin position="6"/>
        <end position="24"/>
    </location>
</feature>
<reference evidence="3" key="1">
    <citation type="journal article" date="2020" name="Nature">
        <title>Giant virus diversity and host interactions through global metagenomics.</title>
        <authorList>
            <person name="Schulz F."/>
            <person name="Roux S."/>
            <person name="Paez-Espino D."/>
            <person name="Jungbluth S."/>
            <person name="Walsh D.A."/>
            <person name="Denef V.J."/>
            <person name="McMahon K.D."/>
            <person name="Konstantinidis K.T."/>
            <person name="Eloe-Fadrosh E.A."/>
            <person name="Kyrpides N.C."/>
            <person name="Woyke T."/>
        </authorList>
    </citation>
    <scope>NUCLEOTIDE SEQUENCE</scope>
    <source>
        <strain evidence="3">GVMAG-M-3300020182-84</strain>
    </source>
</reference>
<keyword evidence="2" id="KW-0472">Membrane</keyword>
<organism evidence="3">
    <name type="scientific">viral metagenome</name>
    <dbReference type="NCBI Taxonomy" id="1070528"/>
    <lineage>
        <taxon>unclassified sequences</taxon>
        <taxon>metagenomes</taxon>
        <taxon>organismal metagenomes</taxon>
    </lineage>
</organism>
<evidence type="ECO:0000256" key="1">
    <source>
        <dbReference type="SAM" id="MobiDB-lite"/>
    </source>
</evidence>
<name>A0A6C0C272_9ZZZZ</name>
<evidence type="ECO:0000313" key="3">
    <source>
        <dbReference type="EMBL" id="QHS98181.1"/>
    </source>
</evidence>
<keyword evidence="2" id="KW-1133">Transmembrane helix</keyword>
<sequence>MSKTIFLAFLIFTFFLGLYVFIELSSKIKPYEKDNLQEFFENEDSNCPNLLVKKDGVILLYNTSKPVVEGYNPLPFYSLDEYIVHLERERTKGNNCPVLYLQAENNTQGETVYRARPSPFDMQGGLQTQVPEVLYKENAQKMLVPVMDASRENAPYNVKHYAGFDAHGQHVGQRTTLDELHASTSKQPASDNAMDGNWGGVKHTQNAVKVGKYKDREVTKPNHASHPGAF</sequence>